<organism evidence="2 3">
    <name type="scientific">Pengzhenrongella frigida</name>
    <dbReference type="NCBI Taxonomy" id="1259133"/>
    <lineage>
        <taxon>Bacteria</taxon>
        <taxon>Bacillati</taxon>
        <taxon>Actinomycetota</taxon>
        <taxon>Actinomycetes</taxon>
        <taxon>Micrococcales</taxon>
        <taxon>Pengzhenrongella</taxon>
    </lineage>
</organism>
<dbReference type="PANTHER" id="PTHR46656">
    <property type="entry name" value="PUTATIVE-RELATED"/>
    <property type="match status" value="1"/>
</dbReference>
<dbReference type="EMBL" id="SDWW01000017">
    <property type="protein sequence ID" value="RYV51374.1"/>
    <property type="molecule type" value="Genomic_DNA"/>
</dbReference>
<comment type="caution">
    <text evidence="2">The sequence shown here is derived from an EMBL/GenBank/DDBJ whole genome shotgun (WGS) entry which is preliminary data.</text>
</comment>
<dbReference type="CDD" id="cd01635">
    <property type="entry name" value="Glycosyltransferase_GTB-type"/>
    <property type="match status" value="1"/>
</dbReference>
<dbReference type="Proteomes" id="UP000293764">
    <property type="component" value="Unassembled WGS sequence"/>
</dbReference>
<sequence length="794" mass="85141">MSTSPTHARARATVRSAFACAPAVNVHVLDLDDSYVPVRDEQVVTPDDLGIAAHEHHVRSVLLDPAGQVRWMQPAILRHALESGPTAIAVGAGVVLLRDPAELADLAAEHQVALLSRAVETLPTDDRWPGPSDLLDAGSYAPGLIAVSRRATAFLSLWERLAADPSTSGDRWLDLAASTLPHLAVHSPGLLVSAWTCPASRIGTDAAGALSVDGTAAVAVDLTVLDPQAPWLLDPRSPRPPRVLLSEHPGLALLAAEHANELREDPVAIAQTDVTPMTSLGAAVHPQLRAVFRAALSESQDSCLEALPDPVDPNRSAEFAAWLVQPTPGGRDGGLGRYLASVYRSRPDLLAAYPGVPGEHVGPFLEWADLHGRHEPTYSTALIDLTLAAIRPEGATPRPHPRRGPARSGVNVVGYLRAELGVGESARLMVTALAAGGIPHATASVDAHLQSRQGARYAAAEVGAPFDTTLLCVNADMTPTIAASVPSLLTTSYRIGMWYWEVEDFPLSQHEGFRHVDEVWVATDFVRRAVEPHSPVPVRTITPPLPQPRAAPDRTRADLGLPDRPYFLFTFDYLSTAERKNPWGLVDAFEAAFRPGQGPLLVIKSINAAQRPDQAERLRLRVAGSTDVLLLEDYLSAEDRDALVALCTCYVSLHRSEGLGLTMAEAMAWGKPVIATGYSGNLQFMTEQNSFLVPWRPTAIGAGAEPYPADGIWADPDLDVAAQLMRQVIAEPDEAAARGARAVADLVALHSPQAAARHITARLAETSAQRRARSRLTLASQLRKTAQAARRTFR</sequence>
<dbReference type="OrthoDB" id="9765330at2"/>
<protein>
    <submittedName>
        <fullName evidence="2">Glycosyltransferase</fullName>
    </submittedName>
</protein>
<dbReference type="Gene3D" id="3.40.50.2000">
    <property type="entry name" value="Glycogen Phosphorylase B"/>
    <property type="match status" value="1"/>
</dbReference>
<evidence type="ECO:0000313" key="3">
    <source>
        <dbReference type="Proteomes" id="UP000293764"/>
    </source>
</evidence>
<dbReference type="Pfam" id="PF13692">
    <property type="entry name" value="Glyco_trans_1_4"/>
    <property type="match status" value="1"/>
</dbReference>
<name>A0A4V1ZHA6_9MICO</name>
<evidence type="ECO:0000313" key="2">
    <source>
        <dbReference type="EMBL" id="RYV51374.1"/>
    </source>
</evidence>
<dbReference type="AlphaFoldDB" id="A0A4V1ZHA6"/>
<evidence type="ECO:0000256" key="1">
    <source>
        <dbReference type="SAM" id="MobiDB-lite"/>
    </source>
</evidence>
<dbReference type="RefSeq" id="WP_130102306.1">
    <property type="nucleotide sequence ID" value="NZ_SDWW01000017.1"/>
</dbReference>
<proteinExistence type="predicted"/>
<keyword evidence="3" id="KW-1185">Reference proteome</keyword>
<accession>A0A4V1ZHA6</accession>
<reference evidence="2 3" key="1">
    <citation type="submission" date="2019-01" db="EMBL/GenBank/DDBJ databases">
        <title>Novel species of Cellulomonas.</title>
        <authorList>
            <person name="Liu Q."/>
            <person name="Xin Y.-H."/>
        </authorList>
    </citation>
    <scope>NUCLEOTIDE SEQUENCE [LARGE SCALE GENOMIC DNA]</scope>
    <source>
        <strain evidence="2 3">HLT2-17</strain>
    </source>
</reference>
<feature type="region of interest" description="Disordered" evidence="1">
    <location>
        <begin position="537"/>
        <end position="556"/>
    </location>
</feature>
<keyword evidence="2" id="KW-0808">Transferase</keyword>
<dbReference type="GO" id="GO:0016740">
    <property type="term" value="F:transferase activity"/>
    <property type="evidence" value="ECO:0007669"/>
    <property type="project" value="UniProtKB-KW"/>
</dbReference>
<dbReference type="SUPFAM" id="SSF53756">
    <property type="entry name" value="UDP-Glycosyltransferase/glycogen phosphorylase"/>
    <property type="match status" value="1"/>
</dbReference>
<dbReference type="PANTHER" id="PTHR46656:SF3">
    <property type="entry name" value="PUTATIVE-RELATED"/>
    <property type="match status" value="1"/>
</dbReference>
<gene>
    <name evidence="2" type="ORF">EUA98_08800</name>
</gene>